<proteinExistence type="predicted"/>
<dbReference type="PATRIC" id="fig|480.237.peg.1836"/>
<organism evidence="1 2">
    <name type="scientific">Moraxella catarrhalis</name>
    <name type="common">Branhamella catarrhalis</name>
    <dbReference type="NCBI Taxonomy" id="480"/>
    <lineage>
        <taxon>Bacteria</taxon>
        <taxon>Pseudomonadati</taxon>
        <taxon>Pseudomonadota</taxon>
        <taxon>Gammaproteobacteria</taxon>
        <taxon>Moraxellales</taxon>
        <taxon>Moraxellaceae</taxon>
        <taxon>Moraxella</taxon>
    </lineage>
</organism>
<reference evidence="1 2" key="1">
    <citation type="journal article" date="2016" name="Genome Biol. Evol.">
        <title>Comparative Genomic Analyses of the Moraxella catarrhalis Serosensitive and Seroresistant Lineages Demonstrate Their Independent Evolution.</title>
        <authorList>
            <person name="Earl J.P."/>
            <person name="de Vries S.P."/>
            <person name="Ahmed A."/>
            <person name="Powell E."/>
            <person name="Schultz M.P."/>
            <person name="Hermans P.W."/>
            <person name="Hill D.J."/>
            <person name="Zhou Z."/>
            <person name="Constantinidou C.I."/>
            <person name="Hu F.Z."/>
            <person name="Bootsma H.J."/>
            <person name="Ehrlich G.D."/>
        </authorList>
    </citation>
    <scope>NUCLEOTIDE SEQUENCE [LARGE SCALE GENOMIC DNA]</scope>
    <source>
        <strain evidence="1 2">Z7542</strain>
    </source>
</reference>
<comment type="caution">
    <text evidence="1">The sequence shown here is derived from an EMBL/GenBank/DDBJ whole genome shotgun (WGS) entry which is preliminary data.</text>
</comment>
<dbReference type="Proteomes" id="UP000078228">
    <property type="component" value="Unassembled WGS sequence"/>
</dbReference>
<evidence type="ECO:0000313" key="2">
    <source>
        <dbReference type="Proteomes" id="UP000078228"/>
    </source>
</evidence>
<protein>
    <submittedName>
        <fullName evidence="1">Uncharacterized protein</fullName>
    </submittedName>
</protein>
<accession>A0A198UPU3</accession>
<evidence type="ECO:0000313" key="1">
    <source>
        <dbReference type="EMBL" id="OAU98340.1"/>
    </source>
</evidence>
<name>A0A198UPU3_MORCA</name>
<gene>
    <name evidence="1" type="ORF">AO384_0101</name>
</gene>
<dbReference type="AlphaFoldDB" id="A0A198UPU3"/>
<dbReference type="InterPro" id="IPR016084">
    <property type="entry name" value="Haem_Oase-like_multi-hlx"/>
</dbReference>
<sequence>MSKDKFNSDEWENVSYFYEIHLDGTEARHAEDLNQTIWEFVDNSQKEERFRQGFNELLERLELFWNGIRENI</sequence>
<keyword evidence="2" id="KW-1185">Reference proteome</keyword>
<dbReference type="EMBL" id="LXHC01000002">
    <property type="protein sequence ID" value="OAU98340.1"/>
    <property type="molecule type" value="Genomic_DNA"/>
</dbReference>
<dbReference type="Gene3D" id="1.20.910.10">
    <property type="entry name" value="Heme oxygenase-like"/>
    <property type="match status" value="1"/>
</dbReference>